<protein>
    <recommendedName>
        <fullName evidence="14">Transmembrane protein 131-like N-terminal domain-containing protein</fullName>
    </recommendedName>
</protein>
<evidence type="ECO:0000256" key="8">
    <source>
        <dbReference type="SAM" id="Phobius"/>
    </source>
</evidence>
<accession>A0ABD1I3D2</accession>
<feature type="compositionally biased region" description="Basic and acidic residues" evidence="7">
    <location>
        <begin position="1145"/>
        <end position="1156"/>
    </location>
</feature>
<evidence type="ECO:0000313" key="13">
    <source>
        <dbReference type="Proteomes" id="UP001567538"/>
    </source>
</evidence>
<evidence type="ECO:0000256" key="1">
    <source>
        <dbReference type="ARBA" id="ARBA00004479"/>
    </source>
</evidence>
<keyword evidence="5 8" id="KW-1133">Transmembrane helix</keyword>
<keyword evidence="6 8" id="KW-0472">Membrane</keyword>
<dbReference type="GO" id="GO:0016020">
    <property type="term" value="C:membrane"/>
    <property type="evidence" value="ECO:0007669"/>
    <property type="project" value="UniProtKB-SubCell"/>
</dbReference>
<feature type="compositionally biased region" description="Basic residues" evidence="7">
    <location>
        <begin position="1078"/>
        <end position="1088"/>
    </location>
</feature>
<feature type="domain" description="TMEM131L fifth Ig-like" evidence="11">
    <location>
        <begin position="834"/>
        <end position="898"/>
    </location>
</feature>
<evidence type="ECO:0008006" key="14">
    <source>
        <dbReference type="Google" id="ProtNLM"/>
    </source>
</evidence>
<feature type="transmembrane region" description="Helical" evidence="8">
    <location>
        <begin position="894"/>
        <end position="917"/>
    </location>
</feature>
<evidence type="ECO:0000313" key="12">
    <source>
        <dbReference type="EMBL" id="KAL1563245.1"/>
    </source>
</evidence>
<feature type="transmembrane region" description="Helical" evidence="8">
    <location>
        <begin position="929"/>
        <end position="948"/>
    </location>
</feature>
<keyword evidence="13" id="KW-1185">Reference proteome</keyword>
<dbReference type="PANTHER" id="PTHR22050">
    <property type="entry name" value="RW1 PROTEIN HOMOLOG"/>
    <property type="match status" value="1"/>
</dbReference>
<evidence type="ECO:0000259" key="10">
    <source>
        <dbReference type="Pfam" id="PF24474"/>
    </source>
</evidence>
<dbReference type="Pfam" id="PF24501">
    <property type="entry name" value="Ig_TMEM131L_5"/>
    <property type="match status" value="1"/>
</dbReference>
<dbReference type="InterPro" id="IPR022113">
    <property type="entry name" value="TMEM131L_N"/>
</dbReference>
<name>A0ABD1I3D2_SALDI</name>
<comment type="caution">
    <text evidence="12">The sequence shown here is derived from an EMBL/GenBank/DDBJ whole genome shotgun (WGS) entry which is preliminary data.</text>
</comment>
<feature type="compositionally biased region" description="Polar residues" evidence="7">
    <location>
        <begin position="1045"/>
        <end position="1070"/>
    </location>
</feature>
<feature type="region of interest" description="Disordered" evidence="7">
    <location>
        <begin position="1135"/>
        <end position="1157"/>
    </location>
</feature>
<proteinExistence type="inferred from homology"/>
<evidence type="ECO:0000256" key="4">
    <source>
        <dbReference type="ARBA" id="ARBA00022729"/>
    </source>
</evidence>
<evidence type="ECO:0000259" key="11">
    <source>
        <dbReference type="Pfam" id="PF24501"/>
    </source>
</evidence>
<dbReference type="Proteomes" id="UP001567538">
    <property type="component" value="Unassembled WGS sequence"/>
</dbReference>
<feature type="domain" description="DUF7579" evidence="10">
    <location>
        <begin position="480"/>
        <end position="586"/>
    </location>
</feature>
<evidence type="ECO:0000256" key="6">
    <source>
        <dbReference type="ARBA" id="ARBA00023136"/>
    </source>
</evidence>
<dbReference type="InterPro" id="IPR039877">
    <property type="entry name" value="TMEM131-like"/>
</dbReference>
<feature type="compositionally biased region" description="Low complexity" evidence="7">
    <location>
        <begin position="1099"/>
        <end position="1119"/>
    </location>
</feature>
<keyword evidence="4" id="KW-0732">Signal</keyword>
<dbReference type="InterPro" id="IPR055437">
    <property type="entry name" value="TMEM131L_Ig_5"/>
</dbReference>
<dbReference type="Pfam" id="PF24474">
    <property type="entry name" value="DUF7579"/>
    <property type="match status" value="1"/>
</dbReference>
<dbReference type="InterPro" id="IPR056001">
    <property type="entry name" value="DUF7579"/>
</dbReference>
<dbReference type="EMBL" id="JBEAFC010000003">
    <property type="protein sequence ID" value="KAL1563245.1"/>
    <property type="molecule type" value="Genomic_DNA"/>
</dbReference>
<reference evidence="12 13" key="1">
    <citation type="submission" date="2024-06" db="EMBL/GenBank/DDBJ databases">
        <title>A chromosome level genome sequence of Diviner's sage (Salvia divinorum).</title>
        <authorList>
            <person name="Ford S.A."/>
            <person name="Ro D.-K."/>
            <person name="Ness R.W."/>
            <person name="Phillips M.A."/>
        </authorList>
    </citation>
    <scope>NUCLEOTIDE SEQUENCE [LARGE SCALE GENOMIC DNA]</scope>
    <source>
        <strain evidence="12">SAF-2024a</strain>
        <tissue evidence="12">Leaf</tissue>
    </source>
</reference>
<evidence type="ECO:0000259" key="9">
    <source>
        <dbReference type="Pfam" id="PF12371"/>
    </source>
</evidence>
<feature type="region of interest" description="Disordered" evidence="7">
    <location>
        <begin position="1024"/>
        <end position="1119"/>
    </location>
</feature>
<dbReference type="Pfam" id="PF12371">
    <property type="entry name" value="TMEM131_like_N"/>
    <property type="match status" value="1"/>
</dbReference>
<gene>
    <name evidence="12" type="ORF">AAHA92_05732</name>
</gene>
<evidence type="ECO:0000256" key="5">
    <source>
        <dbReference type="ARBA" id="ARBA00022989"/>
    </source>
</evidence>
<evidence type="ECO:0000256" key="3">
    <source>
        <dbReference type="ARBA" id="ARBA00022692"/>
    </source>
</evidence>
<sequence>MIEAQRQQLSSMFYLRGLFGCAKDLHVLVVLLCATFLLASCDRSSLNEAERQIEIDRCKPYTANSHTSFLGIFDGDLSSFASRNAVEQQSHENICPDPNAFCFLSTLYGSSFDEVAIEKDAIEEAYDVQSEGFLPGLKQERSNLSWPAKHSIFKTFAGRVILCSLNEPNDIHGSQSEDSTNNGQNMNVSSCMSTLFDHGTHMSKSGENAEAVNSVIWDSVSRPPVEVRPFLLDWGQKHLYHPSVAFLTVKNVHSDSVLTIHYPYSSNSQFYPCNFTEILLAPGEIESICFTFFPRNLGLSSAQIVLQTSFGGFVIQAKGFAVDSPYFIKPLDGFNISSNGRWRKNLSLFNPYGEALCVEEITAWISISSGNTSRTSKAVCSAHSMEGSSEQGILRATEWLDVRNADSRLPEISIRAHKNWEVPSQITEAIMELEISDHFEGKIVGAFCLQLVKSSASEIETVVLPFEAEFMLRPALDTDYISVSLEALVPSDTSAPVVALSVRNDSPYVLSVIKVREVGDSADNFQVKSVEGLVLFPRSVTQVAIISYPAIHEVDMTCNLLVQLNDTRSSQIEISCIDVISVFAGQKLDSTTRYAQKMTNVICVKGRKTSFDNDVHPPTGVEAVDRRGADDLVLSNWKSQARASFMSVLDDDEVLFPMVEVGNHCSEWIAVKNPSNKPILVQLILNSGEVVDNCRTDEMHLQPSSSSIIVGNKSVAPTKYGFSIAKDGLTEALIHPYGSASFGPVLFQPSVRCEWRSSALIRNNLSGVEWLPLRGFGGSVSLVLLEGSDSVQSLEFKMNFPSQLNFSSPETLHPTEGKKSLCSYPLVKEVYAKNMGDFPLEVVRIGVSGSDCDLDGFLVLNCKGFTLPPGESVMLQILYQSDFSTDTIQRDLELSLAAGILVIPMRASLPMLLLNFCKRSTFWMRLKKIMVLILFTTSLLFVLVHLLVPRSTAFTYHNLKSGKTSSAGSGVVNYLNMRLKKKTNASMPPNMNGYEGSIVGEEALPLGSAGGGLVGCASGEGHVNASEHQKHKNSLTDAHPPETRLASSQLSNFSPFENSDIQAESDSRSLSVRIVKEKGRRRRKKKTSGMRVPGFFEVSSSQSSNSTPTSPLSPATSVTPKRSWLVPLDINQPVEVRNPFSEPSDQQHDKREHSEPPEVNLLENEALPEHVSNWCCSTEEKPNSTRKLAGRAILLPSATFPSAGRPSPSWACHSPFLASTSTIAPQARAPGTKLNNHKISEPGAMIAVEEKFTYDIWGDHIFRLPVANQSNQASNVSLRPLENNSESFFVKDPQTLMTNSLLIPVSLDLEGNK</sequence>
<feature type="domain" description="Transmembrane protein 131-like N-terminal" evidence="9">
    <location>
        <begin position="225"/>
        <end position="308"/>
    </location>
</feature>
<evidence type="ECO:0000256" key="2">
    <source>
        <dbReference type="ARBA" id="ARBA00006682"/>
    </source>
</evidence>
<evidence type="ECO:0000256" key="7">
    <source>
        <dbReference type="SAM" id="MobiDB-lite"/>
    </source>
</evidence>
<keyword evidence="3 8" id="KW-0812">Transmembrane</keyword>
<comment type="subcellular location">
    <subcellularLocation>
        <location evidence="1">Membrane</location>
        <topology evidence="1">Single-pass type I membrane protein</topology>
    </subcellularLocation>
</comment>
<comment type="similarity">
    <text evidence="2">Belongs to the TMEM131 family.</text>
</comment>
<dbReference type="PANTHER" id="PTHR22050:SF0">
    <property type="entry name" value="TRANSMEMBRANE PROTEIN 131 HOMOLOG"/>
    <property type="match status" value="1"/>
</dbReference>
<organism evidence="12 13">
    <name type="scientific">Salvia divinorum</name>
    <name type="common">Maria pastora</name>
    <name type="synonym">Diviner's sage</name>
    <dbReference type="NCBI Taxonomy" id="28513"/>
    <lineage>
        <taxon>Eukaryota</taxon>
        <taxon>Viridiplantae</taxon>
        <taxon>Streptophyta</taxon>
        <taxon>Embryophyta</taxon>
        <taxon>Tracheophyta</taxon>
        <taxon>Spermatophyta</taxon>
        <taxon>Magnoliopsida</taxon>
        <taxon>eudicotyledons</taxon>
        <taxon>Gunneridae</taxon>
        <taxon>Pentapetalae</taxon>
        <taxon>asterids</taxon>
        <taxon>lamiids</taxon>
        <taxon>Lamiales</taxon>
        <taxon>Lamiaceae</taxon>
        <taxon>Nepetoideae</taxon>
        <taxon>Mentheae</taxon>
        <taxon>Salviinae</taxon>
        <taxon>Salvia</taxon>
        <taxon>Salvia subgen. Calosphace</taxon>
    </lineage>
</organism>